<dbReference type="InterPro" id="IPR032466">
    <property type="entry name" value="Metal_Hydrolase"/>
</dbReference>
<feature type="compositionally biased region" description="Low complexity" evidence="3">
    <location>
        <begin position="163"/>
        <end position="180"/>
    </location>
</feature>
<gene>
    <name evidence="5" type="ORF">BOKJ2_LOCUS9647</name>
</gene>
<dbReference type="GO" id="GO:0004157">
    <property type="term" value="F:dihydropyrimidinase activity"/>
    <property type="evidence" value="ECO:0007669"/>
    <property type="project" value="TreeGrafter"/>
</dbReference>
<feature type="compositionally biased region" description="Polar residues" evidence="3">
    <location>
        <begin position="239"/>
        <end position="248"/>
    </location>
</feature>
<evidence type="ECO:0000259" key="4">
    <source>
        <dbReference type="Pfam" id="PF01979"/>
    </source>
</evidence>
<proteinExistence type="inferred from homology"/>
<dbReference type="GO" id="GO:0005829">
    <property type="term" value="C:cytosol"/>
    <property type="evidence" value="ECO:0007669"/>
    <property type="project" value="TreeGrafter"/>
</dbReference>
<feature type="region of interest" description="Disordered" evidence="3">
    <location>
        <begin position="81"/>
        <end position="613"/>
    </location>
</feature>
<accession>A0A811L2R9</accession>
<feature type="domain" description="Amidohydrolase-related" evidence="4">
    <location>
        <begin position="983"/>
        <end position="1088"/>
    </location>
</feature>
<evidence type="ECO:0000256" key="2">
    <source>
        <dbReference type="ARBA" id="ARBA00022553"/>
    </source>
</evidence>
<feature type="compositionally biased region" description="Polar residues" evidence="3">
    <location>
        <begin position="262"/>
        <end position="297"/>
    </location>
</feature>
<protein>
    <recommendedName>
        <fullName evidence="4">Amidohydrolase-related domain-containing protein</fullName>
    </recommendedName>
</protein>
<dbReference type="OrthoDB" id="10258955at2759"/>
<feature type="compositionally biased region" description="Basic and acidic residues" evidence="3">
    <location>
        <begin position="129"/>
        <end position="150"/>
    </location>
</feature>
<evidence type="ECO:0000313" key="6">
    <source>
        <dbReference type="Proteomes" id="UP000614601"/>
    </source>
</evidence>
<evidence type="ECO:0000313" key="5">
    <source>
        <dbReference type="EMBL" id="CAD5221842.1"/>
    </source>
</evidence>
<feature type="compositionally biased region" description="Basic and acidic residues" evidence="3">
    <location>
        <begin position="82"/>
        <end position="118"/>
    </location>
</feature>
<organism evidence="5 6">
    <name type="scientific">Bursaphelenchus okinawaensis</name>
    <dbReference type="NCBI Taxonomy" id="465554"/>
    <lineage>
        <taxon>Eukaryota</taxon>
        <taxon>Metazoa</taxon>
        <taxon>Ecdysozoa</taxon>
        <taxon>Nematoda</taxon>
        <taxon>Chromadorea</taxon>
        <taxon>Rhabditida</taxon>
        <taxon>Tylenchina</taxon>
        <taxon>Tylenchomorpha</taxon>
        <taxon>Aphelenchoidea</taxon>
        <taxon>Aphelenchoididae</taxon>
        <taxon>Bursaphelenchus</taxon>
    </lineage>
</organism>
<dbReference type="SUPFAM" id="SSF51556">
    <property type="entry name" value="Metallo-dependent hydrolases"/>
    <property type="match status" value="1"/>
</dbReference>
<comment type="caution">
    <text evidence="5">The sequence shown here is derived from an EMBL/GenBank/DDBJ whole genome shotgun (WGS) entry which is preliminary data.</text>
</comment>
<dbReference type="EMBL" id="CAJFCW020000004">
    <property type="protein sequence ID" value="CAG9115548.1"/>
    <property type="molecule type" value="Genomic_DNA"/>
</dbReference>
<feature type="compositionally biased region" description="Basic and acidic residues" evidence="3">
    <location>
        <begin position="298"/>
        <end position="315"/>
    </location>
</feature>
<dbReference type="Pfam" id="PF01979">
    <property type="entry name" value="Amidohydro_1"/>
    <property type="match status" value="1"/>
</dbReference>
<name>A0A811L2R9_9BILA</name>
<feature type="compositionally biased region" description="Basic and acidic residues" evidence="3">
    <location>
        <begin position="467"/>
        <end position="478"/>
    </location>
</feature>
<dbReference type="PANTHER" id="PTHR11647">
    <property type="entry name" value="HYDRANTOINASE/DIHYDROPYRIMIDINASE FAMILY MEMBER"/>
    <property type="match status" value="1"/>
</dbReference>
<dbReference type="InterPro" id="IPR050378">
    <property type="entry name" value="Metallo-dep_Hydrolases_sf"/>
</dbReference>
<evidence type="ECO:0000256" key="3">
    <source>
        <dbReference type="SAM" id="MobiDB-lite"/>
    </source>
</evidence>
<dbReference type="SUPFAM" id="SSF51338">
    <property type="entry name" value="Composite domain of metallo-dependent hydrolases"/>
    <property type="match status" value="1"/>
</dbReference>
<feature type="compositionally biased region" description="Basic and acidic residues" evidence="3">
    <location>
        <begin position="486"/>
        <end position="559"/>
    </location>
</feature>
<dbReference type="InterPro" id="IPR011059">
    <property type="entry name" value="Metal-dep_hydrolase_composite"/>
</dbReference>
<dbReference type="Gene3D" id="3.20.20.140">
    <property type="entry name" value="Metal-dependent hydrolases"/>
    <property type="match status" value="1"/>
</dbReference>
<dbReference type="GO" id="GO:0006208">
    <property type="term" value="P:pyrimidine nucleobase catabolic process"/>
    <property type="evidence" value="ECO:0007669"/>
    <property type="project" value="TreeGrafter"/>
</dbReference>
<dbReference type="AlphaFoldDB" id="A0A811L2R9"/>
<keyword evidence="6" id="KW-1185">Reference proteome</keyword>
<evidence type="ECO:0000256" key="1">
    <source>
        <dbReference type="ARBA" id="ARBA00008829"/>
    </source>
</evidence>
<dbReference type="PANTHER" id="PTHR11647:SF74">
    <property type="entry name" value="PROTEIN UNC-33"/>
    <property type="match status" value="1"/>
</dbReference>
<keyword evidence="2" id="KW-0597">Phosphoprotein</keyword>
<feature type="compositionally biased region" description="Acidic residues" evidence="3">
    <location>
        <begin position="456"/>
        <end position="466"/>
    </location>
</feature>
<dbReference type="FunFam" id="3.20.20.140:FF:000217">
    <property type="entry name" value="Dihydropyrimidinase-related protein 1"/>
    <property type="match status" value="1"/>
</dbReference>
<feature type="compositionally biased region" description="Polar residues" evidence="3">
    <location>
        <begin position="153"/>
        <end position="162"/>
    </location>
</feature>
<comment type="similarity">
    <text evidence="1">Belongs to the metallo-dependent hydrolases superfamily. Hydantoinase/dihydropyrimidinase family.</text>
</comment>
<sequence>MFPWLPFLSIPDVKSKKRRRLRSRHNSLTSVWLNTNSDVRVEYLLHVHAASASVTAASSAFNVNDLDDDIKIRVENAFGRAEGLENRPDEKDDQRENGQNKDSEELKASEDRLARESGHNLVENEPESEIERPERSDSAPLVHKVEEPPPKKTSLQSSRPHTPNSRASPSLSRPSSRPSSTQPPPQPRVRPNRNRMFETSSAMRDIFGGSSSPRAPRHTVASEGSPRRSENSPRPSDSTLRSTQSEASTPAVHQAESRLKSSETNPEISSINDRNTLQNATDVQNLNASQNIDQNTTKPDHFRRSNESFNDEHSVRSGVTSDSGIASCFQRIRTPPPSSSGPSEVARTNVLQNEGVQQGRWESAPSTSYSTTSSFYNVPNHDTAYENARRRANGRPPITSSFNIITHEPMGSRVNQPGPEIPIEPGFVFGAGPSTSSPRRRNDQIELGAPGPEMATDTEESASPETEFDRELDTRTADDGFGECVGKGESDSRRQSTGKGESDSRRESTGKGESDSRRESIERRESGRDSIGFERSNPERPERHNGYQRDRRPSSEHQNGDLNGSRNGAGGRAPTDDLALSQNTPYPVQHPLNHNAAAYPPSTVPHSNAPPTAAIAPTRRFDPHKPLGGGFGAAGGPLVNDENRAPTELLLQLRRFLLSTSEDGSGMASAASNGTGGAGANPLVIRGGQIVNDDSIFAADIYIEDGVIKQILPNLEIPEQAEIIEAAGKWILPAGIDVHTEFSAGLTPDEFLVNSKAALIGGTTTVIDVVLPGISERLSDAVERIKRLADQKALINVGLSLSLYKWNDEVKREVEQLVREKKINSFILEMQNDSELFEALNHLKALGALARIYPENKDIIGLLEKQNSNQTPAENYINSRPVQLEAERIHKLCVLSQLTNSPISILSTSSDEACRSVIQGKQSGASVFAEVPISTLAADLSIPTPSQSRIPIRKGDEHVKGALEILANGQLAVCVSGHRTPRQSGNRPPYGVISVGERLPALWERAVASGKLDLMRFVAVSSSNPAKLFNLYPKKGRIAVGADADLAIWNAHSSRTLGCRASGAADKSPFDGFAVHATVEATICNGTVLYKNGKIEAEKPVSQRFVPLLPEAPHVFSVVKLREKTFFLGLA</sequence>
<dbReference type="Proteomes" id="UP000783686">
    <property type="component" value="Unassembled WGS sequence"/>
</dbReference>
<dbReference type="Gene3D" id="2.30.40.10">
    <property type="entry name" value="Urease, subunit C, domain 1"/>
    <property type="match status" value="1"/>
</dbReference>
<dbReference type="EMBL" id="CAJFDH010000004">
    <property type="protein sequence ID" value="CAD5221842.1"/>
    <property type="molecule type" value="Genomic_DNA"/>
</dbReference>
<reference evidence="5" key="1">
    <citation type="submission" date="2020-09" db="EMBL/GenBank/DDBJ databases">
        <authorList>
            <person name="Kikuchi T."/>
        </authorList>
    </citation>
    <scope>NUCLEOTIDE SEQUENCE</scope>
    <source>
        <strain evidence="5">SH1</strain>
    </source>
</reference>
<dbReference type="InterPro" id="IPR006680">
    <property type="entry name" value="Amidohydro-rel"/>
</dbReference>
<dbReference type="Proteomes" id="UP000614601">
    <property type="component" value="Unassembled WGS sequence"/>
</dbReference>